<keyword evidence="3" id="KW-1185">Reference proteome</keyword>
<comment type="caution">
    <text evidence="2">The sequence shown here is derived from an EMBL/GenBank/DDBJ whole genome shotgun (WGS) entry which is preliminary data.</text>
</comment>
<name>A0ABS0U1L3_9GAMM</name>
<proteinExistence type="predicted"/>
<evidence type="ECO:0000313" key="2">
    <source>
        <dbReference type="EMBL" id="MBI6547773.1"/>
    </source>
</evidence>
<accession>A0ABS0U1L3</accession>
<dbReference type="EMBL" id="JACOII010000020">
    <property type="protein sequence ID" value="MBI6547773.1"/>
    <property type="molecule type" value="Genomic_DNA"/>
</dbReference>
<feature type="region of interest" description="Disordered" evidence="1">
    <location>
        <begin position="42"/>
        <end position="63"/>
    </location>
</feature>
<organism evidence="2 3">
    <name type="scientific">Xenorhabdus lircayensis</name>
    <dbReference type="NCBI Taxonomy" id="2763499"/>
    <lineage>
        <taxon>Bacteria</taxon>
        <taxon>Pseudomonadati</taxon>
        <taxon>Pseudomonadota</taxon>
        <taxon>Gammaproteobacteria</taxon>
        <taxon>Enterobacterales</taxon>
        <taxon>Morganellaceae</taxon>
        <taxon>Xenorhabdus</taxon>
    </lineage>
</organism>
<reference evidence="2 3" key="1">
    <citation type="submission" date="2020-08" db="EMBL/GenBank/DDBJ databases">
        <title>Description of Xenorhabdus lircayensis sp. nov., the symbiotic bacterium associated with the entomopathogenic nematode Steirnernema unicornum.</title>
        <authorList>
            <person name="Castaneda-Alvarez C."/>
            <person name="Prodan S."/>
            <person name="Zamorano A."/>
            <person name="San-Blas E."/>
            <person name="Aballay E."/>
        </authorList>
    </citation>
    <scope>NUCLEOTIDE SEQUENCE [LARGE SCALE GENOMIC DNA]</scope>
    <source>
        <strain evidence="2 3">VLS</strain>
    </source>
</reference>
<protein>
    <submittedName>
        <fullName evidence="2">Uncharacterized protein</fullName>
    </submittedName>
</protein>
<evidence type="ECO:0000256" key="1">
    <source>
        <dbReference type="SAM" id="MobiDB-lite"/>
    </source>
</evidence>
<gene>
    <name evidence="2" type="ORF">H8A87_03295</name>
</gene>
<dbReference type="RefSeq" id="WP_198688570.1">
    <property type="nucleotide sequence ID" value="NZ_CAWPUD010000017.1"/>
</dbReference>
<dbReference type="Proteomes" id="UP000696184">
    <property type="component" value="Unassembled WGS sequence"/>
</dbReference>
<sequence>MFYHDGIKSSVDLDYAFGVGKEKFRDGGFKTTVNIEKKGGTGREWVFQKPPSRDKSPYRVSLG</sequence>
<evidence type="ECO:0000313" key="3">
    <source>
        <dbReference type="Proteomes" id="UP000696184"/>
    </source>
</evidence>